<name>A0A0U5JS65_LIMRT</name>
<gene>
    <name evidence="1" type="ORF">LRLP16767_LR202_00314</name>
</gene>
<dbReference type="Proteomes" id="UP000235484">
    <property type="component" value="Unassembled WGS sequence"/>
</dbReference>
<organism evidence="1 2">
    <name type="scientific">Limosilactobacillus reuteri</name>
    <name type="common">Lactobacillus reuteri</name>
    <dbReference type="NCBI Taxonomy" id="1598"/>
    <lineage>
        <taxon>Bacteria</taxon>
        <taxon>Bacillati</taxon>
        <taxon>Bacillota</taxon>
        <taxon>Bacilli</taxon>
        <taxon>Lactobacillales</taxon>
        <taxon>Lactobacillaceae</taxon>
        <taxon>Limosilactobacillus</taxon>
    </lineage>
</organism>
<dbReference type="AlphaFoldDB" id="A0A0U5JS65"/>
<evidence type="ECO:0000313" key="1">
    <source>
        <dbReference type="EMBL" id="CUR40256.1"/>
    </source>
</evidence>
<reference evidence="2" key="1">
    <citation type="submission" date="2015-10" db="EMBL/GenBank/DDBJ databases">
        <authorList>
            <person name="Crossman L.C."/>
        </authorList>
    </citation>
    <scope>NUCLEOTIDE SEQUENCE [LARGE SCALE GENOMIC DNA]</scope>
    <source>
        <strain evidence="2">20-2</strain>
    </source>
</reference>
<evidence type="ECO:0000313" key="2">
    <source>
        <dbReference type="Proteomes" id="UP000235484"/>
    </source>
</evidence>
<dbReference type="EMBL" id="LN887528">
    <property type="protein sequence ID" value="CUR40256.1"/>
    <property type="molecule type" value="Genomic_DNA"/>
</dbReference>
<proteinExistence type="predicted"/>
<sequence>MVFVSLDLICRRVVDLGTNLTAWQIITIKFYTSSVIDVLDRTRYLVVAVGYRNRCVAFTSRNY</sequence>
<protein>
    <submittedName>
        <fullName evidence="1">Uncharacterized protein</fullName>
    </submittedName>
</protein>
<accession>A0A0U5JS65</accession>